<name>A0A8J3JQF7_9ACTN</name>
<comment type="similarity">
    <text evidence="1">Belongs to the AfsR/DnrI/RedD regulatory family.</text>
</comment>
<evidence type="ECO:0000259" key="6">
    <source>
        <dbReference type="PROSITE" id="PS51755"/>
    </source>
</evidence>
<evidence type="ECO:0000256" key="3">
    <source>
        <dbReference type="ARBA" id="ARBA00023125"/>
    </source>
</evidence>
<dbReference type="SMART" id="SM01043">
    <property type="entry name" value="BTAD"/>
    <property type="match status" value="1"/>
</dbReference>
<evidence type="ECO:0000256" key="1">
    <source>
        <dbReference type="ARBA" id="ARBA00005820"/>
    </source>
</evidence>
<keyword evidence="8" id="KW-1185">Reference proteome</keyword>
<dbReference type="SMART" id="SM00862">
    <property type="entry name" value="Trans_reg_C"/>
    <property type="match status" value="1"/>
</dbReference>
<evidence type="ECO:0000256" key="2">
    <source>
        <dbReference type="ARBA" id="ARBA00023015"/>
    </source>
</evidence>
<dbReference type="SUPFAM" id="SSF46894">
    <property type="entry name" value="C-terminal effector domain of the bipartite response regulators"/>
    <property type="match status" value="1"/>
</dbReference>
<accession>A0A8J3JQF7</accession>
<dbReference type="InterPro" id="IPR011990">
    <property type="entry name" value="TPR-like_helical_dom_sf"/>
</dbReference>
<evidence type="ECO:0000313" key="8">
    <source>
        <dbReference type="Proteomes" id="UP000601223"/>
    </source>
</evidence>
<dbReference type="Pfam" id="PF13191">
    <property type="entry name" value="AAA_16"/>
    <property type="match status" value="1"/>
</dbReference>
<dbReference type="PANTHER" id="PTHR35807">
    <property type="entry name" value="TRANSCRIPTIONAL REGULATOR REDD-RELATED"/>
    <property type="match status" value="1"/>
</dbReference>
<dbReference type="CDD" id="cd15831">
    <property type="entry name" value="BTAD"/>
    <property type="match status" value="1"/>
</dbReference>
<protein>
    <recommendedName>
        <fullName evidence="6">OmpR/PhoB-type domain-containing protein</fullName>
    </recommendedName>
</protein>
<dbReference type="EMBL" id="BONF01000017">
    <property type="protein sequence ID" value="GIF81994.1"/>
    <property type="molecule type" value="Genomic_DNA"/>
</dbReference>
<dbReference type="Gene3D" id="1.25.40.10">
    <property type="entry name" value="Tetratricopeptide repeat domain"/>
    <property type="match status" value="2"/>
</dbReference>
<dbReference type="Gene3D" id="1.10.10.10">
    <property type="entry name" value="Winged helix-like DNA-binding domain superfamily/Winged helix DNA-binding domain"/>
    <property type="match status" value="1"/>
</dbReference>
<dbReference type="InterPro" id="IPR005158">
    <property type="entry name" value="BTAD"/>
</dbReference>
<reference evidence="7 8" key="1">
    <citation type="submission" date="2021-01" db="EMBL/GenBank/DDBJ databases">
        <title>Whole genome shotgun sequence of Catellatospora bangladeshensis NBRC 107357.</title>
        <authorList>
            <person name="Komaki H."/>
            <person name="Tamura T."/>
        </authorList>
    </citation>
    <scope>NUCLEOTIDE SEQUENCE [LARGE SCALE GENOMIC DNA]</scope>
    <source>
        <strain evidence="7 8">NBRC 107357</strain>
    </source>
</reference>
<organism evidence="7 8">
    <name type="scientific">Catellatospora bangladeshensis</name>
    <dbReference type="NCBI Taxonomy" id="310355"/>
    <lineage>
        <taxon>Bacteria</taxon>
        <taxon>Bacillati</taxon>
        <taxon>Actinomycetota</taxon>
        <taxon>Actinomycetes</taxon>
        <taxon>Micromonosporales</taxon>
        <taxon>Micromonosporaceae</taxon>
        <taxon>Catellatospora</taxon>
    </lineage>
</organism>
<feature type="domain" description="OmpR/PhoB-type" evidence="6">
    <location>
        <begin position="1"/>
        <end position="98"/>
    </location>
</feature>
<dbReference type="PANTHER" id="PTHR35807:SF1">
    <property type="entry name" value="TRANSCRIPTIONAL REGULATOR REDD"/>
    <property type="match status" value="1"/>
</dbReference>
<dbReference type="AlphaFoldDB" id="A0A8J3JQF7"/>
<comment type="caution">
    <text evidence="7">The sequence shown here is derived from an EMBL/GenBank/DDBJ whole genome shotgun (WGS) entry which is preliminary data.</text>
</comment>
<dbReference type="InterPro" id="IPR027417">
    <property type="entry name" value="P-loop_NTPase"/>
</dbReference>
<sequence length="1102" mass="116537">MVRVNVLGPLQVWVADQPVDAGAPRQRAVLARLVGAAGEVVSADRFLDDLWEGEPPPKALGSLQAYVSNLRRVLEPARAARTPAGVLVSASPGYALRLSRSDVDAWRFEDLVASAADAHAQDDPVRVESLVDTALALWRGPAYAEVADERWAQPEAARMEELRAVAVEYRADAVLRLGQAMRVVPDLDRHVRAHPLREEAVRLLALALYRSGRQADALAVLRRARERLADELGVDPGPALRALEADVLRQAAHLDTAASGVARRAKPVNRPARQAEPERLVGRSAELARLADAAVRARGGGFQVVWIGGEPGAGKSALAEAFGAETGWRSAVGRCPEVDGAPAAWAWSQVLRSLAQARPPADSLAASLSPLLDPGRRPDGEPAAAGQFWLAHAVGQYLAEVAADGPLLVVLDDVHRADEETLQILRQVAGQLTASPVLMLAAYRSTEVSDHLGPTWAALAGPRAETIELAGLSPADGVALLRRHSGVDLDDGAARQLAERTGGNPLFVQETARLIAAEGPAAAADAVPAGVRSVLRRRIARLPAKAQTVLRNAAVVGRDVDVDLLLAAEGADEDTVLDGLEAAVLTGLLVEPSPGRVRFAHALVLDTLYQDTPLLRRTRLHARVLAALERTRPADVAALARHALAAGPEGARSAVGYATTAARHAGRLYAYREAASLLTRALDVLDAARDDDPAARLDLLCELVSAQAHAGAVAAARQTRLRAVAAARAVGDPVATARALGAFDAPVTWTVRENGVLDRPVVDEVEAALALLPPGVDEVRCRLLTTLVFEVEGMDQDRAESASAQALQLARASGDAHLLCLALNARYFAALAPQRNHEIEALGEELLAVSSAAGLLGFQAQAHHVLCLAQLGRNDLDAARAHVDRAVEHSTTGQLGLTLAILHMFDALRALVAGRFDEAERRYTELAAEIGRHGGVSAHAFAILGQFFVRLAAGRAHESADALHGFHAVLPTAEINEMLVRALAAAGRADEARTVWRPSLEIGAGYYWLLFMAVRADNAVLLQDHATAAACYDALLPWAGRVAGLSSGSLAAGPVDLALAGLARLAGRDDDAARHYRDAAQLAESLGSGHWADRAQAGLHLR</sequence>
<keyword evidence="3 5" id="KW-0238">DNA-binding</keyword>
<dbReference type="PROSITE" id="PS51755">
    <property type="entry name" value="OMPR_PHOB"/>
    <property type="match status" value="1"/>
</dbReference>
<evidence type="ECO:0000256" key="5">
    <source>
        <dbReference type="PROSITE-ProRule" id="PRU01091"/>
    </source>
</evidence>
<dbReference type="Proteomes" id="UP000601223">
    <property type="component" value="Unassembled WGS sequence"/>
</dbReference>
<evidence type="ECO:0000313" key="7">
    <source>
        <dbReference type="EMBL" id="GIF81994.1"/>
    </source>
</evidence>
<dbReference type="SUPFAM" id="SSF52540">
    <property type="entry name" value="P-loop containing nucleoside triphosphate hydrolases"/>
    <property type="match status" value="1"/>
</dbReference>
<dbReference type="RefSeq" id="WP_203746725.1">
    <property type="nucleotide sequence ID" value="NZ_BONF01000017.1"/>
</dbReference>
<dbReference type="InterPro" id="IPR041664">
    <property type="entry name" value="AAA_16"/>
</dbReference>
<dbReference type="Gene3D" id="3.40.50.300">
    <property type="entry name" value="P-loop containing nucleotide triphosphate hydrolases"/>
    <property type="match status" value="1"/>
</dbReference>
<gene>
    <name evidence="7" type="ORF">Cba03nite_33430</name>
</gene>
<feature type="DNA-binding region" description="OmpR/PhoB-type" evidence="5">
    <location>
        <begin position="1"/>
        <end position="98"/>
    </location>
</feature>
<dbReference type="InterPro" id="IPR016032">
    <property type="entry name" value="Sig_transdc_resp-reg_C-effctor"/>
</dbReference>
<dbReference type="InterPro" id="IPR036388">
    <property type="entry name" value="WH-like_DNA-bd_sf"/>
</dbReference>
<dbReference type="InterPro" id="IPR001867">
    <property type="entry name" value="OmpR/PhoB-type_DNA-bd"/>
</dbReference>
<dbReference type="SUPFAM" id="SSF48452">
    <property type="entry name" value="TPR-like"/>
    <property type="match status" value="1"/>
</dbReference>
<dbReference type="Pfam" id="PF00486">
    <property type="entry name" value="Trans_reg_C"/>
    <property type="match status" value="1"/>
</dbReference>
<dbReference type="Pfam" id="PF03704">
    <property type="entry name" value="BTAD"/>
    <property type="match status" value="1"/>
</dbReference>
<evidence type="ECO:0000256" key="4">
    <source>
        <dbReference type="ARBA" id="ARBA00023163"/>
    </source>
</evidence>
<keyword evidence="4" id="KW-0804">Transcription</keyword>
<proteinExistence type="inferred from homology"/>
<dbReference type="GO" id="GO:0003677">
    <property type="term" value="F:DNA binding"/>
    <property type="evidence" value="ECO:0007669"/>
    <property type="project" value="UniProtKB-UniRule"/>
</dbReference>
<dbReference type="GO" id="GO:0000160">
    <property type="term" value="P:phosphorelay signal transduction system"/>
    <property type="evidence" value="ECO:0007669"/>
    <property type="project" value="InterPro"/>
</dbReference>
<dbReference type="GO" id="GO:0006355">
    <property type="term" value="P:regulation of DNA-templated transcription"/>
    <property type="evidence" value="ECO:0007669"/>
    <property type="project" value="InterPro"/>
</dbReference>
<dbReference type="InterPro" id="IPR051677">
    <property type="entry name" value="AfsR-DnrI-RedD_regulator"/>
</dbReference>
<keyword evidence="2" id="KW-0805">Transcription regulation</keyword>